<keyword evidence="9" id="KW-1185">Reference proteome</keyword>
<dbReference type="GO" id="GO:0051539">
    <property type="term" value="F:4 iron, 4 sulfur cluster binding"/>
    <property type="evidence" value="ECO:0007669"/>
    <property type="project" value="UniProtKB-KW"/>
</dbReference>
<evidence type="ECO:0000256" key="1">
    <source>
        <dbReference type="ARBA" id="ARBA00001966"/>
    </source>
</evidence>
<protein>
    <submittedName>
        <fullName evidence="8">Radical SAM protein</fullName>
    </submittedName>
</protein>
<accession>A0A5D8QFS9</accession>
<feature type="domain" description="Radical SAM core" evidence="7">
    <location>
        <begin position="1"/>
        <end position="238"/>
    </location>
</feature>
<organism evidence="8 9">
    <name type="scientific">Calorimonas adulescens</name>
    <dbReference type="NCBI Taxonomy" id="2606906"/>
    <lineage>
        <taxon>Bacteria</taxon>
        <taxon>Bacillati</taxon>
        <taxon>Bacillota</taxon>
        <taxon>Clostridia</taxon>
        <taxon>Thermoanaerobacterales</taxon>
        <taxon>Thermoanaerobacteraceae</taxon>
        <taxon>Calorimonas</taxon>
    </lineage>
</organism>
<dbReference type="Gene3D" id="3.80.30.20">
    <property type="entry name" value="tm_1862 like domain"/>
    <property type="match status" value="1"/>
</dbReference>
<evidence type="ECO:0000313" key="8">
    <source>
        <dbReference type="EMBL" id="TZE83382.1"/>
    </source>
</evidence>
<reference evidence="8 9" key="1">
    <citation type="submission" date="2019-08" db="EMBL/GenBank/DDBJ databases">
        <title>Calorimonas adulescens gen. nov., sp. nov., an anaerobic thermophilic bacterium from Sakhalin hot spring.</title>
        <authorList>
            <person name="Khomyakova M.A."/>
            <person name="Merkel A.Y."/>
            <person name="Novikov A."/>
            <person name="Bonch-Osmolovskaya E.A."/>
            <person name="Slobodkin A.I."/>
        </authorList>
    </citation>
    <scope>NUCLEOTIDE SEQUENCE [LARGE SCALE GENOMIC DNA]</scope>
    <source>
        <strain evidence="8 9">A05MB</strain>
    </source>
</reference>
<evidence type="ECO:0000256" key="3">
    <source>
        <dbReference type="ARBA" id="ARBA00022691"/>
    </source>
</evidence>
<keyword evidence="6" id="KW-0411">Iron-sulfur</keyword>
<gene>
    <name evidence="8" type="ORF">FWJ32_00405</name>
</gene>
<evidence type="ECO:0000259" key="7">
    <source>
        <dbReference type="PROSITE" id="PS51918"/>
    </source>
</evidence>
<keyword evidence="2" id="KW-0004">4Fe-4S</keyword>
<dbReference type="SFLD" id="SFLDS00029">
    <property type="entry name" value="Radical_SAM"/>
    <property type="match status" value="1"/>
</dbReference>
<dbReference type="CDD" id="cd01335">
    <property type="entry name" value="Radical_SAM"/>
    <property type="match status" value="1"/>
</dbReference>
<dbReference type="RefSeq" id="WP_149544000.1">
    <property type="nucleotide sequence ID" value="NZ_VTPS01000001.1"/>
</dbReference>
<dbReference type="Proteomes" id="UP000322976">
    <property type="component" value="Unassembled WGS sequence"/>
</dbReference>
<comment type="cofactor">
    <cofactor evidence="1">
        <name>[4Fe-4S] cluster</name>
        <dbReference type="ChEBI" id="CHEBI:49883"/>
    </cofactor>
</comment>
<dbReference type="GO" id="GO:0005737">
    <property type="term" value="C:cytoplasm"/>
    <property type="evidence" value="ECO:0007669"/>
    <property type="project" value="TreeGrafter"/>
</dbReference>
<keyword evidence="3" id="KW-0949">S-adenosyl-L-methionine</keyword>
<dbReference type="InterPro" id="IPR007197">
    <property type="entry name" value="rSAM"/>
</dbReference>
<dbReference type="InterPro" id="IPR006638">
    <property type="entry name" value="Elp3/MiaA/NifB-like_rSAM"/>
</dbReference>
<dbReference type="InterPro" id="IPR039661">
    <property type="entry name" value="ELP3"/>
</dbReference>
<dbReference type="InterPro" id="IPR032432">
    <property type="entry name" value="Radical_SAM_C"/>
</dbReference>
<dbReference type="SFLD" id="SFLDG01086">
    <property type="entry name" value="elongater_protein-like"/>
    <property type="match status" value="1"/>
</dbReference>
<evidence type="ECO:0000256" key="2">
    <source>
        <dbReference type="ARBA" id="ARBA00022485"/>
    </source>
</evidence>
<keyword evidence="4" id="KW-0479">Metal-binding</keyword>
<dbReference type="GO" id="GO:0003824">
    <property type="term" value="F:catalytic activity"/>
    <property type="evidence" value="ECO:0007669"/>
    <property type="project" value="InterPro"/>
</dbReference>
<evidence type="ECO:0000256" key="6">
    <source>
        <dbReference type="ARBA" id="ARBA00023014"/>
    </source>
</evidence>
<dbReference type="GO" id="GO:0046872">
    <property type="term" value="F:metal ion binding"/>
    <property type="evidence" value="ECO:0007669"/>
    <property type="project" value="UniProtKB-KW"/>
</dbReference>
<keyword evidence="5" id="KW-0408">Iron</keyword>
<dbReference type="Pfam" id="PF04055">
    <property type="entry name" value="Radical_SAM"/>
    <property type="match status" value="1"/>
</dbReference>
<dbReference type="SUPFAM" id="SSF102114">
    <property type="entry name" value="Radical SAM enzymes"/>
    <property type="match status" value="1"/>
</dbReference>
<dbReference type="SFLD" id="SFLDG01082">
    <property type="entry name" value="B12-binding_domain_containing"/>
    <property type="match status" value="1"/>
</dbReference>
<evidence type="ECO:0000313" key="9">
    <source>
        <dbReference type="Proteomes" id="UP000322976"/>
    </source>
</evidence>
<dbReference type="PROSITE" id="PS51918">
    <property type="entry name" value="RADICAL_SAM"/>
    <property type="match status" value="1"/>
</dbReference>
<evidence type="ECO:0000256" key="5">
    <source>
        <dbReference type="ARBA" id="ARBA00023004"/>
    </source>
</evidence>
<dbReference type="InterPro" id="IPR058240">
    <property type="entry name" value="rSAM_sf"/>
</dbReference>
<name>A0A5D8QFS9_9THEO</name>
<dbReference type="PANTHER" id="PTHR11135:SF0">
    <property type="entry name" value="ELONGATOR COMPLEX PROTEIN 3"/>
    <property type="match status" value="1"/>
</dbReference>
<dbReference type="GO" id="GO:0002926">
    <property type="term" value="P:tRNA wobble base 5-methoxycarbonylmethyl-2-thiouridinylation"/>
    <property type="evidence" value="ECO:0007669"/>
    <property type="project" value="TreeGrafter"/>
</dbReference>
<evidence type="ECO:0000256" key="4">
    <source>
        <dbReference type="ARBA" id="ARBA00022723"/>
    </source>
</evidence>
<comment type="caution">
    <text evidence="8">The sequence shown here is derived from an EMBL/GenBank/DDBJ whole genome shotgun (WGS) entry which is preliminary data.</text>
</comment>
<dbReference type="SMART" id="SM00729">
    <property type="entry name" value="Elp3"/>
    <property type="match status" value="1"/>
</dbReference>
<dbReference type="AlphaFoldDB" id="A0A5D8QFS9"/>
<proteinExistence type="predicted"/>
<dbReference type="InterPro" id="IPR023404">
    <property type="entry name" value="rSAM_horseshoe"/>
</dbReference>
<sequence>MRNRHYTIPIFVPQEGCPFKCIYCNQYTITGSKEDINPDYVEKTINGFLKTIPENSYVEVGFFGGSFTGIPVSRQIELLSVAKKYMESGVVKGIRLSTRPDYIDNEILENLQRCGVTAIELGVQSMDDDVLSASYRGHTSEDTMRAVNLIKKYPFKLGLQMMVGLPKDNYYKDIKTAKDIIAMRADFVRIYPTLVIKNTYLEKLYREYRYKPLTIPEAVKICKDIMLLFTANDIPIIRLGLQTSKNINQNSDVVAGPFIPNFGELVESELIQDMILYYLHGDMRGKVLFFTINPLMMSKFVGYKKQNIEVIKQVLDCELTILLDKQLGEDEIKVEYGDSCDIFNKKKYAMDVIKEGIIDLA</sequence>
<dbReference type="EMBL" id="VTPS01000001">
    <property type="protein sequence ID" value="TZE83382.1"/>
    <property type="molecule type" value="Genomic_DNA"/>
</dbReference>
<dbReference type="PANTHER" id="PTHR11135">
    <property type="entry name" value="HISTONE ACETYLTRANSFERASE-RELATED"/>
    <property type="match status" value="1"/>
</dbReference>
<dbReference type="Pfam" id="PF16199">
    <property type="entry name" value="Radical_SAM_C"/>
    <property type="match status" value="1"/>
</dbReference>